<gene>
    <name evidence="1" type="ORF">GFB49_03680</name>
</gene>
<reference evidence="1 2" key="1">
    <citation type="submission" date="2019-10" db="EMBL/GenBank/DDBJ databases">
        <title>Epibacterium sp. nov., isolated from seawater.</title>
        <authorList>
            <person name="Zhang X."/>
            <person name="Li N."/>
        </authorList>
    </citation>
    <scope>NUCLEOTIDE SEQUENCE [LARGE SCALE GENOMIC DNA]</scope>
    <source>
        <strain evidence="1 2">SM1979</strain>
    </source>
</reference>
<dbReference type="Proteomes" id="UP000444174">
    <property type="component" value="Unassembled WGS sequence"/>
</dbReference>
<dbReference type="AlphaFoldDB" id="A0A843YD04"/>
<evidence type="ECO:0000313" key="1">
    <source>
        <dbReference type="EMBL" id="MQQ07545.1"/>
    </source>
</evidence>
<sequence>MTDPRPLPRWGVVSTIKASAQEVLTFAAYHLAQGAHRVCIYLDAPCPEALPHLKAHPKVRVIDCDDGYWRRQPVKRPKKHQVRQTHNANRAYQKQCKDLDWLAHIDVDEFIWSAAPLSQALAELPPEALCARLRPIEVMADQSDVFRAAAPRGSELPAVLRDLYPTYGAYSHRGLLSNAAGKLFLRTGLDEVTFRIHNAFVMGLKNPCQLELDAVDLCHFHGRSWADWFAHFSYRHANGAYRQELGARSQAPTPLNMHAVLADVMEREGEVGLRGFYDEFCADSPEKRAKLEQHGLLRLRPLHLEDHLRTHFPQFG</sequence>
<protein>
    <submittedName>
        <fullName evidence="1">Glycosyltransferase family 2 protein</fullName>
    </submittedName>
</protein>
<name>A0A843YD04_9RHOB</name>
<dbReference type="RefSeq" id="WP_153214417.1">
    <property type="nucleotide sequence ID" value="NZ_WIBF01000001.1"/>
</dbReference>
<proteinExistence type="predicted"/>
<organism evidence="1 2">
    <name type="scientific">Tritonibacter litoralis</name>
    <dbReference type="NCBI Taxonomy" id="2662264"/>
    <lineage>
        <taxon>Bacteria</taxon>
        <taxon>Pseudomonadati</taxon>
        <taxon>Pseudomonadota</taxon>
        <taxon>Alphaproteobacteria</taxon>
        <taxon>Rhodobacterales</taxon>
        <taxon>Paracoccaceae</taxon>
        <taxon>Tritonibacter</taxon>
    </lineage>
</organism>
<dbReference type="GO" id="GO:0016740">
    <property type="term" value="F:transferase activity"/>
    <property type="evidence" value="ECO:0007669"/>
    <property type="project" value="UniProtKB-KW"/>
</dbReference>
<comment type="caution">
    <text evidence="1">The sequence shown here is derived from an EMBL/GenBank/DDBJ whole genome shotgun (WGS) entry which is preliminary data.</text>
</comment>
<dbReference type="Pfam" id="PF13704">
    <property type="entry name" value="Glyco_tranf_2_4"/>
    <property type="match status" value="1"/>
</dbReference>
<evidence type="ECO:0000313" key="2">
    <source>
        <dbReference type="Proteomes" id="UP000444174"/>
    </source>
</evidence>
<keyword evidence="1" id="KW-0808">Transferase</keyword>
<dbReference type="EMBL" id="WIBF01000001">
    <property type="protein sequence ID" value="MQQ07545.1"/>
    <property type="molecule type" value="Genomic_DNA"/>
</dbReference>
<keyword evidence="2" id="KW-1185">Reference proteome</keyword>
<accession>A0A843YD04</accession>